<keyword evidence="6" id="KW-0732">Signal</keyword>
<dbReference type="InterPro" id="IPR045054">
    <property type="entry name" value="P4HA-like"/>
</dbReference>
<dbReference type="InterPro" id="IPR005123">
    <property type="entry name" value="Oxoglu/Fe-dep_dioxygenase_dom"/>
</dbReference>
<proteinExistence type="predicted"/>
<dbReference type="GO" id="GO:0004656">
    <property type="term" value="F:procollagen-proline 4-dioxygenase activity"/>
    <property type="evidence" value="ECO:0007669"/>
    <property type="project" value="TreeGrafter"/>
</dbReference>
<dbReference type="InterPro" id="IPR044862">
    <property type="entry name" value="Pro_4_hyd_alph_FE2OG_OXY"/>
</dbReference>
<keyword evidence="4" id="KW-0560">Oxidoreductase</keyword>
<dbReference type="SMART" id="SM00702">
    <property type="entry name" value="P4Hc"/>
    <property type="match status" value="1"/>
</dbReference>
<dbReference type="AlphaFoldDB" id="A0AAD3H850"/>
<feature type="chain" id="PRO_5042151389" description="Fe2OG dioxygenase domain-containing protein" evidence="6">
    <location>
        <begin position="25"/>
        <end position="493"/>
    </location>
</feature>
<comment type="caution">
    <text evidence="8">The sequence shown here is derived from an EMBL/GenBank/DDBJ whole genome shotgun (WGS) entry which is preliminary data.</text>
</comment>
<keyword evidence="3" id="KW-0223">Dioxygenase</keyword>
<dbReference type="EMBL" id="BLLK01000047">
    <property type="protein sequence ID" value="GFH53930.1"/>
    <property type="molecule type" value="Genomic_DNA"/>
</dbReference>
<dbReference type="SUPFAM" id="SSF49468">
    <property type="entry name" value="VHL"/>
    <property type="match status" value="1"/>
</dbReference>
<keyword evidence="2" id="KW-0479">Metal-binding</keyword>
<evidence type="ECO:0000259" key="7">
    <source>
        <dbReference type="PROSITE" id="PS51471"/>
    </source>
</evidence>
<dbReference type="InterPro" id="IPR036208">
    <property type="entry name" value="VHL_sf"/>
</dbReference>
<keyword evidence="5" id="KW-0408">Iron</keyword>
<dbReference type="PROSITE" id="PS51471">
    <property type="entry name" value="FE2OG_OXY"/>
    <property type="match status" value="1"/>
</dbReference>
<evidence type="ECO:0000256" key="3">
    <source>
        <dbReference type="ARBA" id="ARBA00022964"/>
    </source>
</evidence>
<dbReference type="Gene3D" id="2.60.120.620">
    <property type="entry name" value="q2cbj1_9rhob like domain"/>
    <property type="match status" value="1"/>
</dbReference>
<comment type="cofactor">
    <cofactor evidence="1">
        <name>L-ascorbate</name>
        <dbReference type="ChEBI" id="CHEBI:38290"/>
    </cofactor>
</comment>
<dbReference type="Proteomes" id="UP001054902">
    <property type="component" value="Unassembled WGS sequence"/>
</dbReference>
<evidence type="ECO:0000256" key="5">
    <source>
        <dbReference type="ARBA" id="ARBA00023004"/>
    </source>
</evidence>
<keyword evidence="9" id="KW-1185">Reference proteome</keyword>
<gene>
    <name evidence="8" type="ORF">CTEN210_10406</name>
</gene>
<name>A0AAD3H850_9STRA</name>
<reference evidence="8 9" key="1">
    <citation type="journal article" date="2021" name="Sci. Rep.">
        <title>The genome of the diatom Chaetoceros tenuissimus carries an ancient integrated fragment of an extant virus.</title>
        <authorList>
            <person name="Hongo Y."/>
            <person name="Kimura K."/>
            <person name="Takaki Y."/>
            <person name="Yoshida Y."/>
            <person name="Baba S."/>
            <person name="Kobayashi G."/>
            <person name="Nagasaki K."/>
            <person name="Hano T."/>
            <person name="Tomaru Y."/>
        </authorList>
    </citation>
    <scope>NUCLEOTIDE SEQUENCE [LARGE SCALE GENOMIC DNA]</scope>
    <source>
        <strain evidence="8 9">NIES-3715</strain>
    </source>
</reference>
<feature type="signal peptide" evidence="6">
    <location>
        <begin position="1"/>
        <end position="24"/>
    </location>
</feature>
<feature type="domain" description="Fe2OG dioxygenase" evidence="7">
    <location>
        <begin position="377"/>
        <end position="488"/>
    </location>
</feature>
<evidence type="ECO:0000313" key="8">
    <source>
        <dbReference type="EMBL" id="GFH53930.1"/>
    </source>
</evidence>
<dbReference type="PANTHER" id="PTHR10869:SF226">
    <property type="entry name" value="PROLYL 4-HYDROXYLASE ALPHA SUBUNIT DOMAIN-CONTAINING PROTEIN"/>
    <property type="match status" value="1"/>
</dbReference>
<dbReference type="GO" id="GO:0005506">
    <property type="term" value="F:iron ion binding"/>
    <property type="evidence" value="ECO:0007669"/>
    <property type="project" value="InterPro"/>
</dbReference>
<dbReference type="GO" id="GO:0031418">
    <property type="term" value="F:L-ascorbic acid binding"/>
    <property type="evidence" value="ECO:0007669"/>
    <property type="project" value="InterPro"/>
</dbReference>
<organism evidence="8 9">
    <name type="scientific">Chaetoceros tenuissimus</name>
    <dbReference type="NCBI Taxonomy" id="426638"/>
    <lineage>
        <taxon>Eukaryota</taxon>
        <taxon>Sar</taxon>
        <taxon>Stramenopiles</taxon>
        <taxon>Ochrophyta</taxon>
        <taxon>Bacillariophyta</taxon>
        <taxon>Coscinodiscophyceae</taxon>
        <taxon>Chaetocerotophycidae</taxon>
        <taxon>Chaetocerotales</taxon>
        <taxon>Chaetocerotaceae</taxon>
        <taxon>Chaetoceros</taxon>
    </lineage>
</organism>
<accession>A0AAD3H850</accession>
<evidence type="ECO:0000313" key="9">
    <source>
        <dbReference type="Proteomes" id="UP001054902"/>
    </source>
</evidence>
<dbReference type="Pfam" id="PF13640">
    <property type="entry name" value="2OG-FeII_Oxy_3"/>
    <property type="match status" value="1"/>
</dbReference>
<evidence type="ECO:0000256" key="4">
    <source>
        <dbReference type="ARBA" id="ARBA00023002"/>
    </source>
</evidence>
<evidence type="ECO:0000256" key="6">
    <source>
        <dbReference type="SAM" id="SignalP"/>
    </source>
</evidence>
<evidence type="ECO:0000256" key="1">
    <source>
        <dbReference type="ARBA" id="ARBA00001961"/>
    </source>
</evidence>
<protein>
    <recommendedName>
        <fullName evidence="7">Fe2OG dioxygenase domain-containing protein</fullName>
    </recommendedName>
</protein>
<sequence length="493" mass="57227">MKLLKHFLLATSLLKHVNISVANTASVPVDDDRKDPNLQEISFDLGFGEENFEVFMDPDIQAFSQGKHDKIVKPHMKGHAVKFFNMSPYSVKLFWISDSNEPMDMGVCKPFHSVGTASFPGHNFIFAPLDYMQSKVVYQHFPIDKTGTNALYYYDPIHVPGNEERTKKNLARLTLSEYEKYNKMVRNRKFAEHYKKVTGREYLTMYPRPKPRHFMWPADYINQTHWVTSRETFFKNIPEDNLLGTIREKPLERKLKEDDPVAFSDYREPGDHLNMTIRVVSVRPRVYEIDSFLSEQEVDHIVAYAQSANLKLSTVGQGGDSKKAKVRTSYNTWVGRETNQIFDTVYRRAADLLQIDESLFRDRDATEFPDWPNKRSIGEQLQLVHYNEKQEYTAHHDFGYADVDNKLQPARFATLLLYLNDVEEGGETSFPRWHNGETGKELLTKPKKGKAALFYSFLPDGNLDDYSQHAAKPVLKGEKYLINLWVRDPIKDF</sequence>
<evidence type="ECO:0000256" key="2">
    <source>
        <dbReference type="ARBA" id="ARBA00022723"/>
    </source>
</evidence>
<dbReference type="PANTHER" id="PTHR10869">
    <property type="entry name" value="PROLYL 4-HYDROXYLASE ALPHA SUBUNIT"/>
    <property type="match status" value="1"/>
</dbReference>
<dbReference type="GO" id="GO:0005783">
    <property type="term" value="C:endoplasmic reticulum"/>
    <property type="evidence" value="ECO:0007669"/>
    <property type="project" value="TreeGrafter"/>
</dbReference>
<dbReference type="InterPro" id="IPR006620">
    <property type="entry name" value="Pro_4_hyd_alph"/>
</dbReference>